<organism evidence="3 4">
    <name type="scientific">Multifurca ochricompacta</name>
    <dbReference type="NCBI Taxonomy" id="376703"/>
    <lineage>
        <taxon>Eukaryota</taxon>
        <taxon>Fungi</taxon>
        <taxon>Dikarya</taxon>
        <taxon>Basidiomycota</taxon>
        <taxon>Agaricomycotina</taxon>
        <taxon>Agaricomycetes</taxon>
        <taxon>Russulales</taxon>
        <taxon>Russulaceae</taxon>
        <taxon>Multifurca</taxon>
    </lineage>
</organism>
<reference evidence="3" key="1">
    <citation type="journal article" date="2022" name="New Phytol.">
        <title>Evolutionary transition to the ectomycorrhizal habit in the genomes of a hyperdiverse lineage of mushroom-forming fungi.</title>
        <authorList>
            <person name="Looney B."/>
            <person name="Miyauchi S."/>
            <person name="Morin E."/>
            <person name="Drula E."/>
            <person name="Courty P.E."/>
            <person name="Kohler A."/>
            <person name="Kuo A."/>
            <person name="LaButti K."/>
            <person name="Pangilinan J."/>
            <person name="Lipzen A."/>
            <person name="Riley R."/>
            <person name="Andreopoulos W."/>
            <person name="He G."/>
            <person name="Johnson J."/>
            <person name="Nolan M."/>
            <person name="Tritt A."/>
            <person name="Barry K.W."/>
            <person name="Grigoriev I.V."/>
            <person name="Nagy L.G."/>
            <person name="Hibbett D."/>
            <person name="Henrissat B."/>
            <person name="Matheny P.B."/>
            <person name="Labbe J."/>
            <person name="Martin F.M."/>
        </authorList>
    </citation>
    <scope>NUCLEOTIDE SEQUENCE</scope>
    <source>
        <strain evidence="3">BPL690</strain>
    </source>
</reference>
<comment type="caution">
    <text evidence="3">The sequence shown here is derived from an EMBL/GenBank/DDBJ whole genome shotgun (WGS) entry which is preliminary data.</text>
</comment>
<keyword evidence="4" id="KW-1185">Reference proteome</keyword>
<evidence type="ECO:0000256" key="2">
    <source>
        <dbReference type="SAM" id="SignalP"/>
    </source>
</evidence>
<evidence type="ECO:0000313" key="3">
    <source>
        <dbReference type="EMBL" id="KAI0296117.1"/>
    </source>
</evidence>
<feature type="signal peptide" evidence="2">
    <location>
        <begin position="1"/>
        <end position="19"/>
    </location>
</feature>
<evidence type="ECO:0000313" key="4">
    <source>
        <dbReference type="Proteomes" id="UP001203297"/>
    </source>
</evidence>
<evidence type="ECO:0000256" key="1">
    <source>
        <dbReference type="SAM" id="MobiDB-lite"/>
    </source>
</evidence>
<name>A0AAD4M1H2_9AGAM</name>
<protein>
    <submittedName>
        <fullName evidence="3">Uncharacterized protein</fullName>
    </submittedName>
</protein>
<feature type="region of interest" description="Disordered" evidence="1">
    <location>
        <begin position="23"/>
        <end position="64"/>
    </location>
</feature>
<keyword evidence="2" id="KW-0732">Signal</keyword>
<accession>A0AAD4M1H2</accession>
<sequence>MFLILFYFIFCFLAEPTGFNPGFGQQQQLSPFGNGNGIAPHPSLSPLSVPPLPPQSSSATGTTNPANVFAAMKAGTFANDSVPQSAGEAFLRAVDRGRAS</sequence>
<proteinExistence type="predicted"/>
<feature type="compositionally biased region" description="Polar residues" evidence="1">
    <location>
        <begin position="23"/>
        <end position="33"/>
    </location>
</feature>
<dbReference type="EMBL" id="WTXG01000051">
    <property type="protein sequence ID" value="KAI0296117.1"/>
    <property type="molecule type" value="Genomic_DNA"/>
</dbReference>
<feature type="chain" id="PRO_5042280080" evidence="2">
    <location>
        <begin position="20"/>
        <end position="100"/>
    </location>
</feature>
<gene>
    <name evidence="3" type="ORF">B0F90DRAFT_1115498</name>
</gene>
<dbReference type="AlphaFoldDB" id="A0AAD4M1H2"/>
<dbReference type="Proteomes" id="UP001203297">
    <property type="component" value="Unassembled WGS sequence"/>
</dbReference>